<dbReference type="FunFam" id="3.30.300.30:FF:000010">
    <property type="entry name" value="Enterobactin synthetase component F"/>
    <property type="match status" value="1"/>
</dbReference>
<dbReference type="PROSITE" id="PS50075">
    <property type="entry name" value="CARRIER"/>
    <property type="match status" value="1"/>
</dbReference>
<dbReference type="InterPro" id="IPR036736">
    <property type="entry name" value="ACP-like_sf"/>
</dbReference>
<dbReference type="Pfam" id="PF00668">
    <property type="entry name" value="Condensation"/>
    <property type="match status" value="1"/>
</dbReference>
<dbReference type="FunFam" id="2.30.38.10:FF:000001">
    <property type="entry name" value="Non-ribosomal peptide synthetase PvdI"/>
    <property type="match status" value="1"/>
</dbReference>
<dbReference type="SUPFAM" id="SSF56801">
    <property type="entry name" value="Acetyl-CoA synthetase-like"/>
    <property type="match status" value="1"/>
</dbReference>
<dbReference type="Gene3D" id="3.30.559.10">
    <property type="entry name" value="Chloramphenicol acetyltransferase-like domain"/>
    <property type="match status" value="1"/>
</dbReference>
<comment type="similarity">
    <text evidence="2">Belongs to the ATP-dependent AMP-binding enzyme family.</text>
</comment>
<dbReference type="InterPro" id="IPR001242">
    <property type="entry name" value="Condensation_dom"/>
</dbReference>
<reference evidence="7" key="1">
    <citation type="submission" date="2017-05" db="EMBL/GenBank/DDBJ databases">
        <authorList>
            <person name="Sung H."/>
        </authorList>
    </citation>
    <scope>NUCLEOTIDE SEQUENCE [LARGE SCALE GENOMIC DNA]</scope>
    <source>
        <strain evidence="7">AR23208</strain>
    </source>
</reference>
<dbReference type="InterPro" id="IPR020845">
    <property type="entry name" value="AMP-binding_CS"/>
</dbReference>
<dbReference type="InterPro" id="IPR025110">
    <property type="entry name" value="AMP-bd_C"/>
</dbReference>
<dbReference type="Gene3D" id="3.30.559.30">
    <property type="entry name" value="Nonribosomal peptide synthetase, condensation domain"/>
    <property type="match status" value="1"/>
</dbReference>
<dbReference type="Pfam" id="PF00501">
    <property type="entry name" value="AMP-binding"/>
    <property type="match status" value="1"/>
</dbReference>
<proteinExistence type="inferred from homology"/>
<evidence type="ECO:0000256" key="2">
    <source>
        <dbReference type="ARBA" id="ARBA00006432"/>
    </source>
</evidence>
<organism evidence="6 7">
    <name type="scientific">Tumebacillus avium</name>
    <dbReference type="NCBI Taxonomy" id="1903704"/>
    <lineage>
        <taxon>Bacteria</taxon>
        <taxon>Bacillati</taxon>
        <taxon>Bacillota</taxon>
        <taxon>Bacilli</taxon>
        <taxon>Bacillales</taxon>
        <taxon>Alicyclobacillaceae</taxon>
        <taxon>Tumebacillus</taxon>
    </lineage>
</organism>
<dbReference type="GO" id="GO:0072330">
    <property type="term" value="P:monocarboxylic acid biosynthetic process"/>
    <property type="evidence" value="ECO:0007669"/>
    <property type="project" value="UniProtKB-ARBA"/>
</dbReference>
<dbReference type="OrthoDB" id="9765680at2"/>
<dbReference type="GO" id="GO:0044550">
    <property type="term" value="P:secondary metabolite biosynthetic process"/>
    <property type="evidence" value="ECO:0007669"/>
    <property type="project" value="UniProtKB-ARBA"/>
</dbReference>
<dbReference type="InterPro" id="IPR045851">
    <property type="entry name" value="AMP-bd_C_sf"/>
</dbReference>
<evidence type="ECO:0000256" key="4">
    <source>
        <dbReference type="ARBA" id="ARBA00022553"/>
    </source>
</evidence>
<dbReference type="NCBIfam" id="TIGR01733">
    <property type="entry name" value="AA-adenyl-dom"/>
    <property type="match status" value="1"/>
</dbReference>
<dbReference type="EMBL" id="CP021434">
    <property type="protein sequence ID" value="ARU60825.1"/>
    <property type="molecule type" value="Genomic_DNA"/>
</dbReference>
<dbReference type="InterPro" id="IPR010071">
    <property type="entry name" value="AA_adenyl_dom"/>
</dbReference>
<dbReference type="FunFam" id="1.10.1200.10:FF:000016">
    <property type="entry name" value="Non-ribosomal peptide synthase"/>
    <property type="match status" value="1"/>
</dbReference>
<dbReference type="Pfam" id="PF00550">
    <property type="entry name" value="PP-binding"/>
    <property type="match status" value="1"/>
</dbReference>
<dbReference type="FunFam" id="3.40.50.12780:FF:000012">
    <property type="entry name" value="Non-ribosomal peptide synthetase"/>
    <property type="match status" value="1"/>
</dbReference>
<dbReference type="PANTHER" id="PTHR45527:SF1">
    <property type="entry name" value="FATTY ACID SYNTHASE"/>
    <property type="match status" value="1"/>
</dbReference>
<dbReference type="CDD" id="cd19543">
    <property type="entry name" value="DCL_NRPS"/>
    <property type="match status" value="1"/>
</dbReference>
<dbReference type="FunFam" id="3.40.50.980:FF:000001">
    <property type="entry name" value="Non-ribosomal peptide synthetase"/>
    <property type="match status" value="1"/>
</dbReference>
<accession>A0A1Y0IMS4</accession>
<protein>
    <recommendedName>
        <fullName evidence="5">Carrier domain-containing protein</fullName>
    </recommendedName>
</protein>
<evidence type="ECO:0000256" key="1">
    <source>
        <dbReference type="ARBA" id="ARBA00001957"/>
    </source>
</evidence>
<dbReference type="GO" id="GO:0031177">
    <property type="term" value="F:phosphopantetheine binding"/>
    <property type="evidence" value="ECO:0007669"/>
    <property type="project" value="TreeGrafter"/>
</dbReference>
<name>A0A1Y0IMS4_9BACL</name>
<dbReference type="InterPro" id="IPR000873">
    <property type="entry name" value="AMP-dep_synth/lig_dom"/>
</dbReference>
<keyword evidence="4" id="KW-0597">Phosphoprotein</keyword>
<dbReference type="GO" id="GO:0043041">
    <property type="term" value="P:amino acid activation for nonribosomal peptide biosynthetic process"/>
    <property type="evidence" value="ECO:0007669"/>
    <property type="project" value="TreeGrafter"/>
</dbReference>
<keyword evidence="7" id="KW-1185">Reference proteome</keyword>
<sequence length="1086" mass="120539">MSCHWKSLQTCPTLSADSAYRRGREQTVETKPQIQQIYPMTPMQEGMMAYSLLYPKSGVYFEQLTLSLEGELHRAAFAESFRQLVARYDILRTIFVHQNMERPRQVVLKERSVDIDWQDISGLAPEQQTAFIASFKEQDKKRGFDISRDVLMRVSVLQTAADACTVVWSFHHILMDGWCNGIVMGEFFQIYRSLTQGTQLQLGEVKPYSDYIKWLKKQDREAAEAHWLNELAGYDQAAVLPLRKTPAAPGASRQEKVVFTLDETVKSGLQNLANKQQATLNSVFQAIWGIMLQRCNHTDDVVFGSVVSGRPAEIPGIETMVGLFINLVPVRVQSTGDTSFSELVRRVQERALAGEKHDFYPFPDLQLKTPLKDELVDHILVFENFPVDQKLARELGEDNVGFTVREAEMFEQTNFNLDVIVMTGDTLTVQLKYNALVYDRAVIERVEGHLRTIIGQVLSNPQLLISEISLLTAEEQTQIAAWNLTAAPYPQDTTLAGLFARQAAKTPDKAAAIFDDRTLSYRELQERSNAAARQLREGGVGPGSIVALLAERSPELIIGILAILKAGGAYLPLDPHHPLERTRYILTDSGAGVLLVQGAESLLGDADFAGTVIGLNDLLSGGDVADLELMSGPTDLAYVIYTSGSTGQPKGALIEQHSVINRLAWMQKQFPLTDQDVILQKTPFTFDVSVWELFWWMLAGASVCFLQPGGEKEPEQVIDAVGRHGVTVMHFVPSMLSVFLDVLEAGGRRGELGTLRYVFASGEALGVKQAVRFKRQLQAHHGTRLINLYGPTEATVDVSWYDCSQPGEPDLIPIGKPIDNHQLYVMDAYGHPQPVGVSGELYIAGTGLARGYLNRPELTAEKFVAHELAPAGRMYRTGDLARWLPDGNIEYLGRIDHQVKIRGFRIELGEIEAQLLEAEGVKAAVVIAHTHSNGSQMLIAYVTASHTLETQKLRDHLARTLPDYMIPAQFIQLDSIPLNANGKADRKALPAADLQVGTGTAYEAPGTELETALAEIWQKLLGVERVGVHDNFFELGGQSLLAVKMEVEIENLDLPIEDAAIYTHRTIRELAAHIERLQAEEGVTKR</sequence>
<dbReference type="Gene3D" id="3.40.50.980">
    <property type="match status" value="2"/>
</dbReference>
<dbReference type="GO" id="GO:0005829">
    <property type="term" value="C:cytosol"/>
    <property type="evidence" value="ECO:0007669"/>
    <property type="project" value="TreeGrafter"/>
</dbReference>
<evidence type="ECO:0000259" key="5">
    <source>
        <dbReference type="PROSITE" id="PS50075"/>
    </source>
</evidence>
<gene>
    <name evidence="6" type="ORF">CBW65_06750</name>
</gene>
<evidence type="ECO:0000313" key="6">
    <source>
        <dbReference type="EMBL" id="ARU60825.1"/>
    </source>
</evidence>
<dbReference type="Pfam" id="PF13193">
    <property type="entry name" value="AMP-binding_C"/>
    <property type="match status" value="1"/>
</dbReference>
<comment type="cofactor">
    <cofactor evidence="1">
        <name>pantetheine 4'-phosphate</name>
        <dbReference type="ChEBI" id="CHEBI:47942"/>
    </cofactor>
</comment>
<dbReference type="InterPro" id="IPR009081">
    <property type="entry name" value="PP-bd_ACP"/>
</dbReference>
<evidence type="ECO:0000313" key="7">
    <source>
        <dbReference type="Proteomes" id="UP000195437"/>
    </source>
</evidence>
<dbReference type="FunFam" id="3.40.50.980:FF:000002">
    <property type="entry name" value="Enterobactin synthetase component F"/>
    <property type="match status" value="1"/>
</dbReference>
<dbReference type="GO" id="GO:0008610">
    <property type="term" value="P:lipid biosynthetic process"/>
    <property type="evidence" value="ECO:0007669"/>
    <property type="project" value="UniProtKB-ARBA"/>
</dbReference>
<dbReference type="PANTHER" id="PTHR45527">
    <property type="entry name" value="NONRIBOSOMAL PEPTIDE SYNTHETASE"/>
    <property type="match status" value="1"/>
</dbReference>
<dbReference type="GO" id="GO:0003824">
    <property type="term" value="F:catalytic activity"/>
    <property type="evidence" value="ECO:0007669"/>
    <property type="project" value="InterPro"/>
</dbReference>
<dbReference type="Proteomes" id="UP000195437">
    <property type="component" value="Chromosome"/>
</dbReference>
<dbReference type="FunFam" id="3.30.559.10:FF:000012">
    <property type="entry name" value="Non-ribosomal peptide synthetase"/>
    <property type="match status" value="1"/>
</dbReference>
<dbReference type="InterPro" id="IPR023213">
    <property type="entry name" value="CAT-like_dom_sf"/>
</dbReference>
<dbReference type="PROSITE" id="PS00455">
    <property type="entry name" value="AMP_BINDING"/>
    <property type="match status" value="1"/>
</dbReference>
<dbReference type="CDD" id="cd05930">
    <property type="entry name" value="A_NRPS"/>
    <property type="match status" value="1"/>
</dbReference>
<evidence type="ECO:0000256" key="3">
    <source>
        <dbReference type="ARBA" id="ARBA00022450"/>
    </source>
</evidence>
<dbReference type="Gene3D" id="2.30.38.10">
    <property type="entry name" value="Luciferase, Domain 3"/>
    <property type="match status" value="1"/>
</dbReference>
<dbReference type="SUPFAM" id="SSF52777">
    <property type="entry name" value="CoA-dependent acyltransferases"/>
    <property type="match status" value="2"/>
</dbReference>
<feature type="domain" description="Carrier" evidence="5">
    <location>
        <begin position="1004"/>
        <end position="1078"/>
    </location>
</feature>
<dbReference type="Gene3D" id="3.30.300.30">
    <property type="match status" value="1"/>
</dbReference>
<dbReference type="KEGG" id="tum:CBW65_06750"/>
<keyword evidence="3" id="KW-0596">Phosphopantetheine</keyword>
<dbReference type="SUPFAM" id="SSF47336">
    <property type="entry name" value="ACP-like"/>
    <property type="match status" value="1"/>
</dbReference>
<dbReference type="AlphaFoldDB" id="A0A1Y0IMS4"/>
<dbReference type="Gene3D" id="1.10.1200.10">
    <property type="entry name" value="ACP-like"/>
    <property type="match status" value="1"/>
</dbReference>